<reference evidence="1 2" key="1">
    <citation type="submission" date="2018-04" db="EMBL/GenBank/DDBJ databases">
        <title>Genomic Encyclopedia of Type Strains, Phase IV (KMG-IV): sequencing the most valuable type-strain genomes for metagenomic binning, comparative biology and taxonomic classification.</title>
        <authorList>
            <person name="Goeker M."/>
        </authorList>
    </citation>
    <scope>NUCLEOTIDE SEQUENCE [LARGE SCALE GENOMIC DNA]</scope>
    <source>
        <strain evidence="1 2">DSM 10065</strain>
    </source>
</reference>
<comment type="caution">
    <text evidence="1">The sequence shown here is derived from an EMBL/GenBank/DDBJ whole genome shotgun (WGS) entry which is preliminary data.</text>
</comment>
<evidence type="ECO:0000313" key="1">
    <source>
        <dbReference type="EMBL" id="PVY68759.1"/>
    </source>
</evidence>
<organism evidence="1 2">
    <name type="scientific">Pusillimonas noertemannii</name>
    <dbReference type="NCBI Taxonomy" id="305977"/>
    <lineage>
        <taxon>Bacteria</taxon>
        <taxon>Pseudomonadati</taxon>
        <taxon>Pseudomonadota</taxon>
        <taxon>Betaproteobacteria</taxon>
        <taxon>Burkholderiales</taxon>
        <taxon>Alcaligenaceae</taxon>
        <taxon>Pusillimonas</taxon>
    </lineage>
</organism>
<name>A0A2U1CSB7_9BURK</name>
<evidence type="ECO:0000313" key="2">
    <source>
        <dbReference type="Proteomes" id="UP000246145"/>
    </source>
</evidence>
<accession>A0A2U1CSB7</accession>
<keyword evidence="2" id="KW-1185">Reference proteome</keyword>
<protein>
    <submittedName>
        <fullName evidence="1">PIN domain-containing protein</fullName>
    </submittedName>
</protein>
<dbReference type="EMBL" id="QEKO01000001">
    <property type="protein sequence ID" value="PVY68759.1"/>
    <property type="molecule type" value="Genomic_DNA"/>
</dbReference>
<dbReference type="STRING" id="1231391.GCA_000308195_02161"/>
<dbReference type="RefSeq" id="WP_116517778.1">
    <property type="nucleotide sequence ID" value="NZ_JACCEX010000001.1"/>
</dbReference>
<dbReference type="OrthoDB" id="8683209at2"/>
<sequence length="203" mass="23320">MSKVFVMSAARDVVPDIVVLDTCVLISNVLRRLLLRLADQACFQPAWSEIIGDEWRRNAARVWEVEPDIIAQEWEQLQALYPGADQGDVAPFKQGLVYSDPKDWHVIAAARAVLAKRPAASVAVVTRNLRDFRRAELRRLGIELMDPDQLLVRCWEHHREPLRSAFEHMPLDLAASGRPLETLDVILKRERLFRMNKLRTAKH</sequence>
<dbReference type="Proteomes" id="UP000246145">
    <property type="component" value="Unassembled WGS sequence"/>
</dbReference>
<proteinExistence type="predicted"/>
<gene>
    <name evidence="1" type="ORF">C7440_1170</name>
</gene>
<dbReference type="AlphaFoldDB" id="A0A2U1CSB7"/>